<dbReference type="InterPro" id="IPR010920">
    <property type="entry name" value="LSM_dom_sf"/>
</dbReference>
<dbReference type="GO" id="GO:0000156">
    <property type="term" value="F:phosphorelay response regulator activity"/>
    <property type="evidence" value="ECO:0007669"/>
    <property type="project" value="UniProtKB-ARBA"/>
</dbReference>
<keyword evidence="1 3" id="KW-0597">Phosphoprotein</keyword>
<feature type="domain" description="Response regulatory" evidence="5">
    <location>
        <begin position="419"/>
        <end position="570"/>
    </location>
</feature>
<dbReference type="SUPFAM" id="SSF52172">
    <property type="entry name" value="CheY-like"/>
    <property type="match status" value="1"/>
</dbReference>
<dbReference type="PANTHER" id="PTHR45339:SF1">
    <property type="entry name" value="HYBRID SIGNAL TRANSDUCTION HISTIDINE KINASE J"/>
    <property type="match status" value="1"/>
</dbReference>
<dbReference type="Pfam" id="PF01423">
    <property type="entry name" value="LSM"/>
    <property type="match status" value="1"/>
</dbReference>
<evidence type="ECO:0000313" key="7">
    <source>
        <dbReference type="EMBL" id="SGZ55444.1"/>
    </source>
</evidence>
<dbReference type="Gene3D" id="3.40.50.2300">
    <property type="match status" value="1"/>
</dbReference>
<evidence type="ECO:0000259" key="5">
    <source>
        <dbReference type="PROSITE" id="PS50110"/>
    </source>
</evidence>
<evidence type="ECO:0000256" key="4">
    <source>
        <dbReference type="SAM" id="MobiDB-lite"/>
    </source>
</evidence>
<dbReference type="GO" id="GO:0006950">
    <property type="term" value="P:response to stress"/>
    <property type="evidence" value="ECO:0007669"/>
    <property type="project" value="UniProtKB-ARBA"/>
</dbReference>
<reference evidence="7 8" key="1">
    <citation type="submission" date="2016-10" db="EMBL/GenBank/DDBJ databases">
        <authorList>
            <person name="de Groot N.N."/>
        </authorList>
    </citation>
    <scope>NUCLEOTIDE SEQUENCE [LARGE SCALE GENOMIC DNA]</scope>
    <source>
        <strain evidence="7 8">PYCC 4715</strain>
    </source>
</reference>
<feature type="region of interest" description="Disordered" evidence="4">
    <location>
        <begin position="1"/>
        <end position="26"/>
    </location>
</feature>
<dbReference type="InterPro" id="IPR047575">
    <property type="entry name" value="Sm"/>
</dbReference>
<dbReference type="GO" id="GO:0032991">
    <property type="term" value="C:protein-containing complex"/>
    <property type="evidence" value="ECO:0007669"/>
    <property type="project" value="UniProtKB-ARBA"/>
</dbReference>
<feature type="modified residue" description="4-aspartylphosphate" evidence="3">
    <location>
        <position position="468"/>
    </location>
</feature>
<evidence type="ECO:0000256" key="2">
    <source>
        <dbReference type="ARBA" id="ARBA00023012"/>
    </source>
</evidence>
<dbReference type="InterPro" id="IPR011006">
    <property type="entry name" value="CheY-like_superfamily"/>
</dbReference>
<dbReference type="CDD" id="cd17546">
    <property type="entry name" value="REC_hyHK_CKI1_RcsC-like"/>
    <property type="match status" value="1"/>
</dbReference>
<sequence>MAKSYAQYGTPNARGSTRSTQQTRNEMSMLRRVWVKRKGGNPTTIMIGPEEIIDDLKSAICVKFPNSVGKLYDPADIQVLSRMHSQEKLQQSRRVKHTKLAIGRIKADLADESQPKLSLSNLHQHFYVALEPDQVVWEILDDQFSGAMSMSDAFLIDAEAKVAPDIISDNDRSFHREDFDHSSSSTHDRPQSPTHPWLSQNRLSPLSTNNHSFHLKPHQPIPMRQNSFGKYRSVSPSFQGSQSPPLQFPNQHKRSLSNPPQSPVPSFNQQSRNGNPQAVLLLPKNFSLGEQNAIKRFPVDSNSVEKGYSELAPKMDNGSNVSNIGSETNTPSNSSYGKAQDGQSIPRSLPERQSYSTILKDSEGSQSVNMNSGSSTTRSSQDLAKKDSGDSNAKMSTKANSKETTINTSTFEKVLPLISVLVVEDNSINQAILGAFLRKHKIHYEIAKNGQEAVDKWRKGGFHLVLMDIQLPVKSGIEATKEIRHLEKVNKIGVFAQHELGGSNYSGHLQLKEDEKLNLNIFRSPVIIVALTASSNSSVDKKNALTAGCNDFLTKPVNLVWLQNKITEWGCMQALIDFDAWRVKGSPQSTTSKSVHAIMFTQNFKMVSNTEDCSTSVKMSQEEFNLNKTDEDLRTTSSNTDVPTLLPLEVIDRSIGSNIRILLTNYKEFTGTLIGFDDFVNVVLEDVVELQTNGIKSKPIKKMLLNGAQIAMLCPTC</sequence>
<dbReference type="SUPFAM" id="SSF50182">
    <property type="entry name" value="Sm-like ribonucleoproteins"/>
    <property type="match status" value="1"/>
</dbReference>
<dbReference type="PROSITE" id="PS52002">
    <property type="entry name" value="SM"/>
    <property type="match status" value="1"/>
</dbReference>
<feature type="domain" description="Sm" evidence="6">
    <location>
        <begin position="646"/>
        <end position="717"/>
    </location>
</feature>
<dbReference type="Proteomes" id="UP000182259">
    <property type="component" value="Chromosome IV"/>
</dbReference>
<feature type="compositionally biased region" description="Polar residues" evidence="4">
    <location>
        <begin position="224"/>
        <end position="274"/>
    </location>
</feature>
<feature type="region of interest" description="Disordered" evidence="4">
    <location>
        <begin position="173"/>
        <end position="274"/>
    </location>
</feature>
<feature type="region of interest" description="Disordered" evidence="4">
    <location>
        <begin position="310"/>
        <end position="403"/>
    </location>
</feature>
<dbReference type="Gene3D" id="2.30.30.100">
    <property type="match status" value="1"/>
</dbReference>
<dbReference type="PANTHER" id="PTHR45339">
    <property type="entry name" value="HYBRID SIGNAL TRANSDUCTION HISTIDINE KINASE J"/>
    <property type="match status" value="1"/>
</dbReference>
<dbReference type="InterPro" id="IPR033871">
    <property type="entry name" value="LSm5"/>
</dbReference>
<feature type="compositionally biased region" description="Basic and acidic residues" evidence="4">
    <location>
        <begin position="173"/>
        <end position="190"/>
    </location>
</feature>
<keyword evidence="2" id="KW-0902">Two-component regulatory system</keyword>
<dbReference type="PROSITE" id="PS50110">
    <property type="entry name" value="RESPONSE_REGULATORY"/>
    <property type="match status" value="1"/>
</dbReference>
<dbReference type="InterPro" id="IPR001789">
    <property type="entry name" value="Sig_transdc_resp-reg_receiver"/>
</dbReference>
<accession>A0A1L0DG05</accession>
<gene>
    <name evidence="7" type="ORF">SAMEA4029009_CIC11G00000004606</name>
</gene>
<dbReference type="GO" id="GO:1900445">
    <property type="term" value="P:positive regulation of filamentous growth of a population of unicellular organisms in response to biotic stimulus"/>
    <property type="evidence" value="ECO:0007669"/>
    <property type="project" value="UniProtKB-ARBA"/>
</dbReference>
<dbReference type="GO" id="GO:0003723">
    <property type="term" value="F:RNA binding"/>
    <property type="evidence" value="ECO:0007669"/>
    <property type="project" value="InterPro"/>
</dbReference>
<dbReference type="SMART" id="SM00651">
    <property type="entry name" value="Sm"/>
    <property type="match status" value="1"/>
</dbReference>
<proteinExistence type="predicted"/>
<organism evidence="7 8">
    <name type="scientific">Sungouiella intermedia</name>
    <dbReference type="NCBI Taxonomy" id="45354"/>
    <lineage>
        <taxon>Eukaryota</taxon>
        <taxon>Fungi</taxon>
        <taxon>Dikarya</taxon>
        <taxon>Ascomycota</taxon>
        <taxon>Saccharomycotina</taxon>
        <taxon>Pichiomycetes</taxon>
        <taxon>Metschnikowiaceae</taxon>
        <taxon>Sungouiella</taxon>
    </lineage>
</organism>
<protein>
    <submittedName>
        <fullName evidence="7">CIC11C00000004606</fullName>
    </submittedName>
</protein>
<dbReference type="FunFam" id="3.40.50.2300:FF:000146">
    <property type="entry name" value="Putative two-component response regulator SSK1p"/>
    <property type="match status" value="1"/>
</dbReference>
<dbReference type="Pfam" id="PF00072">
    <property type="entry name" value="Response_reg"/>
    <property type="match status" value="1"/>
</dbReference>
<evidence type="ECO:0000313" key="8">
    <source>
        <dbReference type="Proteomes" id="UP000182259"/>
    </source>
</evidence>
<feature type="compositionally biased region" description="Polar residues" evidence="4">
    <location>
        <begin position="7"/>
        <end position="26"/>
    </location>
</feature>
<feature type="compositionally biased region" description="Polar residues" evidence="4">
    <location>
        <begin position="390"/>
        <end position="403"/>
    </location>
</feature>
<dbReference type="SMART" id="SM00448">
    <property type="entry name" value="REC"/>
    <property type="match status" value="1"/>
</dbReference>
<feature type="compositionally biased region" description="Polar residues" evidence="4">
    <location>
        <begin position="317"/>
        <end position="382"/>
    </location>
</feature>
<dbReference type="GO" id="GO:0036180">
    <property type="term" value="P:filamentous growth of a population of unicellular organisms in response to biotic stimulus"/>
    <property type="evidence" value="ECO:0007669"/>
    <property type="project" value="UniProtKB-ARBA"/>
</dbReference>
<dbReference type="AlphaFoldDB" id="A0A1L0DG05"/>
<feature type="compositionally biased region" description="Polar residues" evidence="4">
    <location>
        <begin position="191"/>
        <end position="212"/>
    </location>
</feature>
<name>A0A1L0DG05_9ASCO</name>
<dbReference type="EMBL" id="LT635767">
    <property type="protein sequence ID" value="SGZ55444.1"/>
    <property type="molecule type" value="Genomic_DNA"/>
</dbReference>
<dbReference type="InterPro" id="IPR001163">
    <property type="entry name" value="Sm_dom_euk/arc"/>
</dbReference>
<evidence type="ECO:0000256" key="1">
    <source>
        <dbReference type="ARBA" id="ARBA00022553"/>
    </source>
</evidence>
<evidence type="ECO:0000259" key="6">
    <source>
        <dbReference type="PROSITE" id="PS52002"/>
    </source>
</evidence>
<dbReference type="CDD" id="cd01732">
    <property type="entry name" value="LSm5"/>
    <property type="match status" value="1"/>
</dbReference>
<evidence type="ECO:0000256" key="3">
    <source>
        <dbReference type="PROSITE-ProRule" id="PRU00169"/>
    </source>
</evidence>